<dbReference type="GO" id="GO:0006508">
    <property type="term" value="P:proteolysis"/>
    <property type="evidence" value="ECO:0007669"/>
    <property type="project" value="UniProtKB-KW"/>
</dbReference>
<dbReference type="Gene3D" id="3.40.390.10">
    <property type="entry name" value="Collagenase (Catalytic Domain)"/>
    <property type="match status" value="1"/>
</dbReference>
<dbReference type="SUPFAM" id="SSF55486">
    <property type="entry name" value="Metalloproteases ('zincins'), catalytic domain"/>
    <property type="match status" value="1"/>
</dbReference>
<keyword evidence="8" id="KW-1015">Disulfide bond</keyword>
<dbReference type="RefSeq" id="WP_245763746.1">
    <property type="nucleotide sequence ID" value="NZ_FOLO01000003.1"/>
</dbReference>
<proteinExistence type="inferred from homology"/>
<dbReference type="EMBL" id="FOLO01000003">
    <property type="protein sequence ID" value="SFC01857.1"/>
    <property type="molecule type" value="Genomic_DNA"/>
</dbReference>
<evidence type="ECO:0000313" key="11">
    <source>
        <dbReference type="EMBL" id="SFC01857.1"/>
    </source>
</evidence>
<gene>
    <name evidence="11" type="ORF">SAMN02745724_00734</name>
</gene>
<dbReference type="InterPro" id="IPR035986">
    <property type="entry name" value="PKD_dom_sf"/>
</dbReference>
<keyword evidence="4 9" id="KW-0732">Signal</keyword>
<keyword evidence="5" id="KW-0378">Hydrolase</keyword>
<dbReference type="AlphaFoldDB" id="A0A1I1FQY8"/>
<feature type="domain" description="PKD" evidence="10">
    <location>
        <begin position="617"/>
        <end position="705"/>
    </location>
</feature>
<dbReference type="CDD" id="cd00146">
    <property type="entry name" value="PKD"/>
    <property type="match status" value="2"/>
</dbReference>
<sequence length="905" mass="97376">MTHKNNSVKLMTLLLTLSSATALAGSSLKNAKIDNAQFNLNQVAKQSVGNVCGTDTNSQNWNQIQKRNKFDLKDKFSQASIRLNTLSKKETNTQVVTGNGVAGRYYIPVVVHVYGDEFNCTDETAMCLTEAKIIDGLNRTNEDFLGTNTLDGPISDTFSAIRENLNIEFVLAKKDPSGNVTNGIVRHNAQSGYGDGAKFDNQIAADAWDNFKYMNVYIQQDLYSDGKTNNSGVAWYPQLSMSEAGLSRVVYNGKYLGKNASENFRSVLTHEFGHWLNLPHTFDGDVCSIHQAAFCAATGDNNCDTPQMSSSILQDNAPNCLGQATNTENFMHYSDNYAMYTQGQVQRMTAALHGAARATLWSNNNLISTGLGDLTSTSNHYWDGSGLDIAPTGDVISEQTNLSGNKGNIDNHQVTIPKGTQAVAFYLDGYTQDPDLYVSKGTAPSKNGDTWVSDFISFKSAGVPELVTISAPSSNVNYHSAIDAFTDYSNARLQVLAVDDETLCQGCERIFLAEENNLKANKGDADKSYQFDIPMDATRVVAVLAGGYQGDPDMYVSMNSIPDTNTFDCGPFSAPRLSEFCELTTGGGTLNVMIKPFLDYSDVTFRVYYERAGDSGLPLAEANGDYSGTLDNAIQFSSAGSADTDGNIVSYIWDFGDGNTSNQINPVYAYSSIGSYIATLTVKDNENNIGTDTAKVVIKVENKAPTAIINGPYLGSSGQVINMTSVGSNDSDGTLVSYLWNFGDGQTSINPNPEHIYTAAGEYIVTLRVTDNDGLTSLSTTNASVSGPATRLDNACLTQNAVTGGRLENGVATCLGNSSVMWFSIPDVKIHQTISITTGHGQGTLDLLYKNGGWPSANNKDASASGSTATCINLTAGNQYWSYIKVSGGATNSTIIVDFDKSECR</sequence>
<keyword evidence="7" id="KW-0482">Metalloprotease</keyword>
<keyword evidence="12" id="KW-1185">Reference proteome</keyword>
<evidence type="ECO:0000256" key="2">
    <source>
        <dbReference type="ARBA" id="ARBA00022670"/>
    </source>
</evidence>
<evidence type="ECO:0000256" key="3">
    <source>
        <dbReference type="ARBA" id="ARBA00022723"/>
    </source>
</evidence>
<dbReference type="Pfam" id="PF05572">
    <property type="entry name" value="Peptidase_M43"/>
    <property type="match status" value="1"/>
</dbReference>
<evidence type="ECO:0000256" key="6">
    <source>
        <dbReference type="ARBA" id="ARBA00022833"/>
    </source>
</evidence>
<keyword evidence="2" id="KW-0645">Protease</keyword>
<dbReference type="SMART" id="SM00089">
    <property type="entry name" value="PKD"/>
    <property type="match status" value="2"/>
</dbReference>
<dbReference type="Pfam" id="PF18911">
    <property type="entry name" value="PKD_4"/>
    <property type="match status" value="2"/>
</dbReference>
<evidence type="ECO:0000256" key="4">
    <source>
        <dbReference type="ARBA" id="ARBA00022729"/>
    </source>
</evidence>
<accession>A0A1I1FQY8</accession>
<evidence type="ECO:0000256" key="7">
    <source>
        <dbReference type="ARBA" id="ARBA00023049"/>
    </source>
</evidence>
<name>A0A1I1FQY8_9GAMM</name>
<dbReference type="GO" id="GO:0046872">
    <property type="term" value="F:metal ion binding"/>
    <property type="evidence" value="ECO:0007669"/>
    <property type="project" value="UniProtKB-KW"/>
</dbReference>
<protein>
    <submittedName>
        <fullName evidence="11">PKD repeat-containing protein</fullName>
    </submittedName>
</protein>
<evidence type="ECO:0000256" key="9">
    <source>
        <dbReference type="SAM" id="SignalP"/>
    </source>
</evidence>
<keyword evidence="3" id="KW-0479">Metal-binding</keyword>
<comment type="similarity">
    <text evidence="1">Belongs to the peptidase M43B family.</text>
</comment>
<dbReference type="SUPFAM" id="SSF49299">
    <property type="entry name" value="PKD domain"/>
    <property type="match status" value="2"/>
</dbReference>
<dbReference type="Gene3D" id="2.60.120.380">
    <property type="match status" value="2"/>
</dbReference>
<dbReference type="InterPro" id="IPR013783">
    <property type="entry name" value="Ig-like_fold"/>
</dbReference>
<dbReference type="PANTHER" id="PTHR47466:SF1">
    <property type="entry name" value="METALLOPROTEASE MEP1 (AFU_ORTHOLOGUE AFUA_1G07730)-RELATED"/>
    <property type="match status" value="1"/>
</dbReference>
<evidence type="ECO:0000259" key="10">
    <source>
        <dbReference type="PROSITE" id="PS50093"/>
    </source>
</evidence>
<evidence type="ECO:0000256" key="1">
    <source>
        <dbReference type="ARBA" id="ARBA00008721"/>
    </source>
</evidence>
<dbReference type="Proteomes" id="UP000198862">
    <property type="component" value="Unassembled WGS sequence"/>
</dbReference>
<dbReference type="InterPro" id="IPR024079">
    <property type="entry name" value="MetalloPept_cat_dom_sf"/>
</dbReference>
<dbReference type="PROSITE" id="PS50093">
    <property type="entry name" value="PKD"/>
    <property type="match status" value="2"/>
</dbReference>
<feature type="chain" id="PRO_5011709865" evidence="9">
    <location>
        <begin position="25"/>
        <end position="905"/>
    </location>
</feature>
<dbReference type="Gene3D" id="2.60.40.10">
    <property type="entry name" value="Immunoglobulins"/>
    <property type="match status" value="2"/>
</dbReference>
<evidence type="ECO:0000256" key="5">
    <source>
        <dbReference type="ARBA" id="ARBA00022801"/>
    </source>
</evidence>
<dbReference type="InterPro" id="IPR008754">
    <property type="entry name" value="Peptidase_M43"/>
</dbReference>
<feature type="domain" description="PKD" evidence="10">
    <location>
        <begin position="704"/>
        <end position="792"/>
    </location>
</feature>
<reference evidence="11 12" key="1">
    <citation type="submission" date="2016-10" db="EMBL/GenBank/DDBJ databases">
        <authorList>
            <person name="de Groot N.N."/>
        </authorList>
    </citation>
    <scope>NUCLEOTIDE SEQUENCE [LARGE SCALE GENOMIC DNA]</scope>
    <source>
        <strain evidence="11 12">DSM 6059</strain>
    </source>
</reference>
<dbReference type="GO" id="GO:0008237">
    <property type="term" value="F:metallopeptidase activity"/>
    <property type="evidence" value="ECO:0007669"/>
    <property type="project" value="UniProtKB-KW"/>
</dbReference>
<feature type="signal peptide" evidence="9">
    <location>
        <begin position="1"/>
        <end position="24"/>
    </location>
</feature>
<dbReference type="InterPro" id="IPR022409">
    <property type="entry name" value="PKD/Chitinase_dom"/>
</dbReference>
<dbReference type="PANTHER" id="PTHR47466">
    <property type="match status" value="1"/>
</dbReference>
<evidence type="ECO:0000313" key="12">
    <source>
        <dbReference type="Proteomes" id="UP000198862"/>
    </source>
</evidence>
<dbReference type="STRING" id="1123010.SAMN02745724_00734"/>
<keyword evidence="6" id="KW-0862">Zinc</keyword>
<organism evidence="11 12">
    <name type="scientific">Pseudoalteromonas denitrificans DSM 6059</name>
    <dbReference type="NCBI Taxonomy" id="1123010"/>
    <lineage>
        <taxon>Bacteria</taxon>
        <taxon>Pseudomonadati</taxon>
        <taxon>Pseudomonadota</taxon>
        <taxon>Gammaproteobacteria</taxon>
        <taxon>Alteromonadales</taxon>
        <taxon>Pseudoalteromonadaceae</taxon>
        <taxon>Pseudoalteromonas</taxon>
    </lineage>
</organism>
<evidence type="ECO:0000256" key="8">
    <source>
        <dbReference type="ARBA" id="ARBA00023157"/>
    </source>
</evidence>
<dbReference type="InterPro" id="IPR000601">
    <property type="entry name" value="PKD_dom"/>
</dbReference>